<evidence type="ECO:0000313" key="9">
    <source>
        <dbReference type="EMBL" id="MCK9798827.1"/>
    </source>
</evidence>
<dbReference type="Proteomes" id="UP001155059">
    <property type="component" value="Unassembled WGS sequence"/>
</dbReference>
<dbReference type="GO" id="GO:0004518">
    <property type="term" value="F:nuclease activity"/>
    <property type="evidence" value="ECO:0007669"/>
    <property type="project" value="UniProtKB-KW"/>
</dbReference>
<keyword evidence="3" id="KW-0540">Nuclease</keyword>
<sequence>MFLLDTNLISELRKPNANHGVKVWAHGITPNRLFLSAITLLELETGILRVERRDPDQGALLRSWLERRVLLAVTGRILPIDNEVALRCAQLHIADRSNECGALIAATALVHGLTVVTRNVADFEHCGVRLLNPWQD</sequence>
<keyword evidence="5" id="KW-0378">Hydrolase</keyword>
<protein>
    <submittedName>
        <fullName evidence="9">Type II toxin-antitoxin system VapC family toxin</fullName>
    </submittedName>
</protein>
<keyword evidence="2" id="KW-1277">Toxin-antitoxin system</keyword>
<dbReference type="PANTHER" id="PTHR33653">
    <property type="entry name" value="RIBONUCLEASE VAPC2"/>
    <property type="match status" value="1"/>
</dbReference>
<evidence type="ECO:0000313" key="10">
    <source>
        <dbReference type="Proteomes" id="UP001155059"/>
    </source>
</evidence>
<keyword evidence="4" id="KW-0479">Metal-binding</keyword>
<evidence type="ECO:0000256" key="1">
    <source>
        <dbReference type="ARBA" id="ARBA00001946"/>
    </source>
</evidence>
<dbReference type="GO" id="GO:0046872">
    <property type="term" value="F:metal ion binding"/>
    <property type="evidence" value="ECO:0007669"/>
    <property type="project" value="UniProtKB-KW"/>
</dbReference>
<reference evidence="9 10" key="1">
    <citation type="journal article" date="2022" name="Int. J. Syst. Evol. Microbiol.">
        <title>Pseudomonas aegrilactucae sp. nov. and Pseudomonas morbosilactucae sp. nov., pathogens causing bacterial rot of lettuce in Japan.</title>
        <authorList>
            <person name="Sawada H."/>
            <person name="Fujikawa T."/>
            <person name="Satou M."/>
        </authorList>
    </citation>
    <scope>NUCLEOTIDE SEQUENCE [LARGE SCALE GENOMIC DNA]</scope>
    <source>
        <strain evidence="9 10">MAFF 302030</strain>
    </source>
</reference>
<keyword evidence="6" id="KW-0460">Magnesium</keyword>
<name>A0A9X1YXE8_9PSED</name>
<dbReference type="EMBL" id="JALQCW010000032">
    <property type="protein sequence ID" value="MCK9798827.1"/>
    <property type="molecule type" value="Genomic_DNA"/>
</dbReference>
<comment type="cofactor">
    <cofactor evidence="1">
        <name>Mg(2+)</name>
        <dbReference type="ChEBI" id="CHEBI:18420"/>
    </cofactor>
</comment>
<evidence type="ECO:0000256" key="5">
    <source>
        <dbReference type="ARBA" id="ARBA00022801"/>
    </source>
</evidence>
<accession>A0A9X1YXE8</accession>
<dbReference type="Pfam" id="PF01850">
    <property type="entry name" value="PIN"/>
    <property type="match status" value="1"/>
</dbReference>
<evidence type="ECO:0000256" key="4">
    <source>
        <dbReference type="ARBA" id="ARBA00022723"/>
    </source>
</evidence>
<dbReference type="InterPro" id="IPR002716">
    <property type="entry name" value="PIN_dom"/>
</dbReference>
<dbReference type="CDD" id="cd18746">
    <property type="entry name" value="PIN_VapC4-5_FitB-like"/>
    <property type="match status" value="1"/>
</dbReference>
<dbReference type="Gene3D" id="3.40.50.1010">
    <property type="entry name" value="5'-nuclease"/>
    <property type="match status" value="1"/>
</dbReference>
<dbReference type="GO" id="GO:0016787">
    <property type="term" value="F:hydrolase activity"/>
    <property type="evidence" value="ECO:0007669"/>
    <property type="project" value="UniProtKB-KW"/>
</dbReference>
<dbReference type="InterPro" id="IPR050556">
    <property type="entry name" value="Type_II_TA_system_RNase"/>
</dbReference>
<dbReference type="InterPro" id="IPR029060">
    <property type="entry name" value="PIN-like_dom_sf"/>
</dbReference>
<evidence type="ECO:0000256" key="7">
    <source>
        <dbReference type="ARBA" id="ARBA00038093"/>
    </source>
</evidence>
<evidence type="ECO:0000256" key="2">
    <source>
        <dbReference type="ARBA" id="ARBA00022649"/>
    </source>
</evidence>
<comment type="caution">
    <text evidence="9">The sequence shown here is derived from an EMBL/GenBank/DDBJ whole genome shotgun (WGS) entry which is preliminary data.</text>
</comment>
<proteinExistence type="inferred from homology"/>
<gene>
    <name evidence="9" type="ORF">M1B34_14125</name>
</gene>
<reference evidence="9 10" key="2">
    <citation type="journal article" date="2023" name="Plant Pathol.">
        <title>Dismantling and reorganizing Pseudomonas marginalis sensu#lato.</title>
        <authorList>
            <person name="Sawada H."/>
            <person name="Fujikawa T."/>
            <person name="Satou M."/>
        </authorList>
    </citation>
    <scope>NUCLEOTIDE SEQUENCE [LARGE SCALE GENOMIC DNA]</scope>
    <source>
        <strain evidence="9 10">MAFF 302030</strain>
    </source>
</reference>
<comment type="similarity">
    <text evidence="7">Belongs to the PINc/VapC protein family.</text>
</comment>
<organism evidence="9 10">
    <name type="scientific">Pseudomonas morbosilactucae</name>
    <dbReference type="NCBI Taxonomy" id="2938197"/>
    <lineage>
        <taxon>Bacteria</taxon>
        <taxon>Pseudomonadati</taxon>
        <taxon>Pseudomonadota</taxon>
        <taxon>Gammaproteobacteria</taxon>
        <taxon>Pseudomonadales</taxon>
        <taxon>Pseudomonadaceae</taxon>
        <taxon>Pseudomonas</taxon>
    </lineage>
</organism>
<evidence type="ECO:0000256" key="3">
    <source>
        <dbReference type="ARBA" id="ARBA00022722"/>
    </source>
</evidence>
<dbReference type="AlphaFoldDB" id="A0A9X1YXE8"/>
<dbReference type="SUPFAM" id="SSF88723">
    <property type="entry name" value="PIN domain-like"/>
    <property type="match status" value="1"/>
</dbReference>
<dbReference type="PANTHER" id="PTHR33653:SF1">
    <property type="entry name" value="RIBONUCLEASE VAPC2"/>
    <property type="match status" value="1"/>
</dbReference>
<evidence type="ECO:0000256" key="6">
    <source>
        <dbReference type="ARBA" id="ARBA00022842"/>
    </source>
</evidence>
<evidence type="ECO:0000259" key="8">
    <source>
        <dbReference type="Pfam" id="PF01850"/>
    </source>
</evidence>
<feature type="domain" description="PIN" evidence="8">
    <location>
        <begin position="3"/>
        <end position="119"/>
    </location>
</feature>
<dbReference type="RefSeq" id="WP_123330627.1">
    <property type="nucleotide sequence ID" value="NZ_JALQCW010000032.1"/>
</dbReference>